<gene>
    <name evidence="1" type="ORF">HCDG_03665</name>
</gene>
<dbReference type="Proteomes" id="UP000002624">
    <property type="component" value="Unassembled WGS sequence"/>
</dbReference>
<dbReference type="VEuPathDB" id="FungiDB:HCDG_03665"/>
<dbReference type="SUPFAM" id="SSF51905">
    <property type="entry name" value="FAD/NAD(P)-binding domain"/>
    <property type="match status" value="1"/>
</dbReference>
<protein>
    <submittedName>
        <fullName evidence="1">Uncharacterized protein</fullName>
    </submittedName>
</protein>
<sequence length="61" mass="6655">MLNLARKTLQRVPSFQDILQGRMSHPDISVDVLVIGAGPTGLGAAKRLNQICPRTGWTILE</sequence>
<accession>C6HCB6</accession>
<reference evidence="2" key="1">
    <citation type="submission" date="2009-05" db="EMBL/GenBank/DDBJ databases">
        <title>The genome sequence of Ajellomyces capsulatus strain H143.</title>
        <authorList>
            <person name="Champion M."/>
            <person name="Cuomo C.A."/>
            <person name="Ma L.-J."/>
            <person name="Henn M.R."/>
            <person name="Sil A."/>
            <person name="Goldman B."/>
            <person name="Young S.K."/>
            <person name="Kodira C.D."/>
            <person name="Zeng Q."/>
            <person name="Koehrsen M."/>
            <person name="Alvarado L."/>
            <person name="Berlin A.M."/>
            <person name="Borenstein D."/>
            <person name="Chen Z."/>
            <person name="Engels R."/>
            <person name="Freedman E."/>
            <person name="Gellesch M."/>
            <person name="Goldberg J."/>
            <person name="Griggs A."/>
            <person name="Gujja S."/>
            <person name="Heiman D.I."/>
            <person name="Hepburn T.A."/>
            <person name="Howarth C."/>
            <person name="Jen D."/>
            <person name="Larson L."/>
            <person name="Lewis B."/>
            <person name="Mehta T."/>
            <person name="Park D."/>
            <person name="Pearson M."/>
            <person name="Roberts A."/>
            <person name="Saif S."/>
            <person name="Shea T.D."/>
            <person name="Shenoy N."/>
            <person name="Sisk P."/>
            <person name="Stolte C."/>
            <person name="Sykes S."/>
            <person name="Walk T."/>
            <person name="White J."/>
            <person name="Yandava C."/>
            <person name="Klein B."/>
            <person name="McEwen J.G."/>
            <person name="Puccia R."/>
            <person name="Goldman G.H."/>
            <person name="Felipe M.S."/>
            <person name="Nino-Vega G."/>
            <person name="San-Blas G."/>
            <person name="Taylor J.W."/>
            <person name="Mendoza L."/>
            <person name="Galagan J.E."/>
            <person name="Nusbaum C."/>
            <person name="Birren B.W."/>
        </authorList>
    </citation>
    <scope>NUCLEOTIDE SEQUENCE [LARGE SCALE GENOMIC DNA]</scope>
    <source>
        <strain evidence="2">H143</strain>
    </source>
</reference>
<dbReference type="InterPro" id="IPR036188">
    <property type="entry name" value="FAD/NAD-bd_sf"/>
</dbReference>
<evidence type="ECO:0000313" key="2">
    <source>
        <dbReference type="Proteomes" id="UP000002624"/>
    </source>
</evidence>
<dbReference type="EMBL" id="GG692422">
    <property type="protein sequence ID" value="EER42206.1"/>
    <property type="molecule type" value="Genomic_DNA"/>
</dbReference>
<dbReference type="eggNOG" id="ENOG502QQ27">
    <property type="taxonomic scope" value="Eukaryota"/>
</dbReference>
<dbReference type="Gene3D" id="3.50.50.60">
    <property type="entry name" value="FAD/NAD(P)-binding domain"/>
    <property type="match status" value="1"/>
</dbReference>
<proteinExistence type="predicted"/>
<name>C6HCB6_AJECH</name>
<organism evidence="1 2">
    <name type="scientific">Ajellomyces capsulatus (strain H143)</name>
    <name type="common">Darling's disease fungus</name>
    <name type="synonym">Histoplasma capsulatum</name>
    <dbReference type="NCBI Taxonomy" id="544712"/>
    <lineage>
        <taxon>Eukaryota</taxon>
        <taxon>Fungi</taxon>
        <taxon>Dikarya</taxon>
        <taxon>Ascomycota</taxon>
        <taxon>Pezizomycotina</taxon>
        <taxon>Eurotiomycetes</taxon>
        <taxon>Eurotiomycetidae</taxon>
        <taxon>Onygenales</taxon>
        <taxon>Ajellomycetaceae</taxon>
        <taxon>Histoplasma</taxon>
    </lineage>
</organism>
<dbReference type="HOGENOM" id="CLU_2922086_0_0_1"/>
<dbReference type="OrthoDB" id="38045at2759"/>
<evidence type="ECO:0000313" key="1">
    <source>
        <dbReference type="EMBL" id="EER42206.1"/>
    </source>
</evidence>
<dbReference type="AlphaFoldDB" id="C6HCB6"/>
<dbReference type="STRING" id="544712.C6HCB6"/>